<evidence type="ECO:0000259" key="6">
    <source>
        <dbReference type="PROSITE" id="PS50109"/>
    </source>
</evidence>
<feature type="domain" description="PAS" evidence="7">
    <location>
        <begin position="382"/>
        <end position="452"/>
    </location>
</feature>
<dbReference type="SMART" id="SM00388">
    <property type="entry name" value="HisKA"/>
    <property type="match status" value="1"/>
</dbReference>
<dbReference type="InterPro" id="IPR005467">
    <property type="entry name" value="His_kinase_dom"/>
</dbReference>
<evidence type="ECO:0000256" key="4">
    <source>
        <dbReference type="ARBA" id="ARBA00022679"/>
    </source>
</evidence>
<dbReference type="PROSITE" id="PS50112">
    <property type="entry name" value="PAS"/>
    <property type="match status" value="2"/>
</dbReference>
<dbReference type="Gene3D" id="3.30.450.20">
    <property type="entry name" value="PAS domain"/>
    <property type="match status" value="4"/>
</dbReference>
<dbReference type="InterPro" id="IPR001610">
    <property type="entry name" value="PAC"/>
</dbReference>
<dbReference type="CDD" id="cd00082">
    <property type="entry name" value="HisKA"/>
    <property type="match status" value="1"/>
</dbReference>
<dbReference type="SUPFAM" id="SSF47384">
    <property type="entry name" value="Homodimeric domain of signal transducing histidine kinase"/>
    <property type="match status" value="1"/>
</dbReference>
<reference evidence="9 10" key="1">
    <citation type="submission" date="2007-01" db="EMBL/GenBank/DDBJ databases">
        <authorList>
            <person name="Haygood M."/>
            <person name="Podell S."/>
            <person name="Anderson C."/>
            <person name="Hopkinson B."/>
            <person name="Roe K."/>
            <person name="Barbeau K."/>
            <person name="Gaasterland T."/>
            <person name="Ferriera S."/>
            <person name="Johnson J."/>
            <person name="Kravitz S."/>
            <person name="Beeson K."/>
            <person name="Sutton G."/>
            <person name="Rogers Y.-H."/>
            <person name="Friedman R."/>
            <person name="Frazier M."/>
            <person name="Venter J.C."/>
        </authorList>
    </citation>
    <scope>NUCLEOTIDE SEQUENCE [LARGE SCALE GENOMIC DNA]</scope>
    <source>
        <strain evidence="9 10">ATCC 23134</strain>
    </source>
</reference>
<dbReference type="InterPro" id="IPR013655">
    <property type="entry name" value="PAS_fold_3"/>
</dbReference>
<dbReference type="InterPro" id="IPR036890">
    <property type="entry name" value="HATPase_C_sf"/>
</dbReference>
<feature type="domain" description="PAC" evidence="8">
    <location>
        <begin position="456"/>
        <end position="506"/>
    </location>
</feature>
<dbReference type="SUPFAM" id="SSF55785">
    <property type="entry name" value="PYP-like sensor domain (PAS domain)"/>
    <property type="match status" value="4"/>
</dbReference>
<accession>A1ZC63</accession>
<evidence type="ECO:0000256" key="2">
    <source>
        <dbReference type="ARBA" id="ARBA00012438"/>
    </source>
</evidence>
<dbReference type="eggNOG" id="COG2202">
    <property type="taxonomic scope" value="Bacteria"/>
</dbReference>
<feature type="domain" description="PAC" evidence="8">
    <location>
        <begin position="329"/>
        <end position="381"/>
    </location>
</feature>
<dbReference type="CDD" id="cd00130">
    <property type="entry name" value="PAS"/>
    <property type="match status" value="4"/>
</dbReference>
<evidence type="ECO:0000256" key="3">
    <source>
        <dbReference type="ARBA" id="ARBA00022553"/>
    </source>
</evidence>
<keyword evidence="10" id="KW-1185">Reference proteome</keyword>
<dbReference type="Pfam" id="PF02518">
    <property type="entry name" value="HATPase_c"/>
    <property type="match status" value="1"/>
</dbReference>
<dbReference type="InterPro" id="IPR004358">
    <property type="entry name" value="Sig_transdc_His_kin-like_C"/>
</dbReference>
<dbReference type="GO" id="GO:0000155">
    <property type="term" value="F:phosphorelay sensor kinase activity"/>
    <property type="evidence" value="ECO:0007669"/>
    <property type="project" value="InterPro"/>
</dbReference>
<dbReference type="NCBIfam" id="TIGR00229">
    <property type="entry name" value="sensory_box"/>
    <property type="match status" value="2"/>
</dbReference>
<gene>
    <name evidence="9" type="ORF">M23134_01894</name>
</gene>
<evidence type="ECO:0000256" key="5">
    <source>
        <dbReference type="ARBA" id="ARBA00022777"/>
    </source>
</evidence>
<dbReference type="PANTHER" id="PTHR43304:SF1">
    <property type="entry name" value="PAC DOMAIN-CONTAINING PROTEIN"/>
    <property type="match status" value="1"/>
</dbReference>
<sequence length="749" mass="86596">MEHLFDKLQTIAKIGVWEVNLNTWEVFWSEETYRIHQVPLNTPILLDDSINFYHPKSRPIIEKSVELAIHEKEPYDLELQLITAKGVVKWVRAIGIPVIENGRVTALQGLFQDIDKQRTTEEELRYTQGKLKLALDAGEVGIWDWSLGDNELQWNQRMHQIFDWPEDCFQNSLSGFTDRLHPDDQEKVVDVLQIALENKTKYDMSYRVADQQGNIKTIVAKGAAIYDTEDNPVNMMGTCVDITGQLALEQEKHNVKTQLEIFVKHAPVATAMFDKKLRYLQASDRWYKDYQLPDDSIIGKSHYEIFPEILQMPEWLAIHQRCLNGEVIKVNEDSFLRKSGQTQWLCYEIHPWYTKSGQVGGVVMFTEDITFRKQIEIQLGQSEAKFRAAFNQAAIGMALVNMQGKFLRVNRCFCQMLGYSRKELLSLDLTAITHSDDVAKELKQFQEMKHGRRRKYEFDKRYCHKDGSTIWVHVVVSLVKDDLKPFFIAQVQDITQRKHKEQELLELNKFLDEKVVQRTQELLSVNEELEAFNYSVSHDLRTPLRSILGFAQALEEDYEEELDDVGKDFLRRIMKASKRMSELIDSLLYLSRIGRRGVVREEVNMSELVESITLNLQEAFPQQSYCYKIAPSVKAKADLGLVKIVLENLLDNAMKYSSKAHRPVIEFGEIAHNKVYYVADQGVGFDMSYVNKLFGAFQRLHSTQEFEGMGIGLATVKRIIMKHRGKIWAESSPNSGATFYFTLDTQAQA</sequence>
<dbReference type="FunFam" id="3.30.565.10:FF:000006">
    <property type="entry name" value="Sensor histidine kinase WalK"/>
    <property type="match status" value="1"/>
</dbReference>
<dbReference type="eggNOG" id="COG4251">
    <property type="taxonomic scope" value="Bacteria"/>
</dbReference>
<dbReference type="FunFam" id="1.10.287.130:FF:000070">
    <property type="entry name" value="Histidine kinase sensor protein"/>
    <property type="match status" value="1"/>
</dbReference>
<protein>
    <recommendedName>
        <fullName evidence="2">histidine kinase</fullName>
        <ecNumber evidence="2">2.7.13.3</ecNumber>
    </recommendedName>
</protein>
<feature type="domain" description="Histidine kinase" evidence="6">
    <location>
        <begin position="535"/>
        <end position="747"/>
    </location>
</feature>
<dbReference type="Gene3D" id="3.30.565.10">
    <property type="entry name" value="Histidine kinase-like ATPase, C-terminal domain"/>
    <property type="match status" value="1"/>
</dbReference>
<comment type="catalytic activity">
    <reaction evidence="1">
        <text>ATP + protein L-histidine = ADP + protein N-phospho-L-histidine.</text>
        <dbReference type="EC" id="2.7.13.3"/>
    </reaction>
</comment>
<feature type="domain" description="PAS" evidence="7">
    <location>
        <begin position="127"/>
        <end position="199"/>
    </location>
</feature>
<dbReference type="SUPFAM" id="SSF55874">
    <property type="entry name" value="ATPase domain of HSP90 chaperone/DNA topoisomerase II/histidine kinase"/>
    <property type="match status" value="1"/>
</dbReference>
<dbReference type="Pfam" id="PF00512">
    <property type="entry name" value="HisKA"/>
    <property type="match status" value="1"/>
</dbReference>
<dbReference type="EMBL" id="AAWS01000001">
    <property type="protein sequence ID" value="EAY31865.1"/>
    <property type="molecule type" value="Genomic_DNA"/>
</dbReference>
<dbReference type="InterPro" id="IPR000014">
    <property type="entry name" value="PAS"/>
</dbReference>
<dbReference type="Pfam" id="PF13426">
    <property type="entry name" value="PAS_9"/>
    <property type="match status" value="1"/>
</dbReference>
<dbReference type="AlphaFoldDB" id="A1ZC63"/>
<dbReference type="Gene3D" id="1.10.287.130">
    <property type="match status" value="1"/>
</dbReference>
<evidence type="ECO:0000259" key="8">
    <source>
        <dbReference type="PROSITE" id="PS50113"/>
    </source>
</evidence>
<dbReference type="PROSITE" id="PS50113">
    <property type="entry name" value="PAC"/>
    <property type="match status" value="4"/>
</dbReference>
<dbReference type="SMART" id="SM00091">
    <property type="entry name" value="PAS"/>
    <property type="match status" value="3"/>
</dbReference>
<organism evidence="9 10">
    <name type="scientific">Microscilla marina ATCC 23134</name>
    <dbReference type="NCBI Taxonomy" id="313606"/>
    <lineage>
        <taxon>Bacteria</taxon>
        <taxon>Pseudomonadati</taxon>
        <taxon>Bacteroidota</taxon>
        <taxon>Cytophagia</taxon>
        <taxon>Cytophagales</taxon>
        <taxon>Microscillaceae</taxon>
        <taxon>Microscilla</taxon>
    </lineage>
</organism>
<dbReference type="InterPro" id="IPR035965">
    <property type="entry name" value="PAS-like_dom_sf"/>
</dbReference>
<dbReference type="Proteomes" id="UP000004095">
    <property type="component" value="Unassembled WGS sequence"/>
</dbReference>
<keyword evidence="3" id="KW-0597">Phosphoprotein</keyword>
<dbReference type="EC" id="2.7.13.3" evidence="2"/>
<keyword evidence="5 9" id="KW-0418">Kinase</keyword>
<dbReference type="InterPro" id="IPR052162">
    <property type="entry name" value="Sensor_kinase/Photoreceptor"/>
</dbReference>
<dbReference type="InterPro" id="IPR003661">
    <property type="entry name" value="HisK_dim/P_dom"/>
</dbReference>
<dbReference type="InterPro" id="IPR036097">
    <property type="entry name" value="HisK_dim/P_sf"/>
</dbReference>
<evidence type="ECO:0000313" key="10">
    <source>
        <dbReference type="Proteomes" id="UP000004095"/>
    </source>
</evidence>
<dbReference type="Pfam" id="PF08447">
    <property type="entry name" value="PAS_3"/>
    <property type="match status" value="2"/>
</dbReference>
<keyword evidence="4" id="KW-0808">Transferase</keyword>
<feature type="domain" description="PAC" evidence="8">
    <location>
        <begin position="202"/>
        <end position="254"/>
    </location>
</feature>
<dbReference type="InterPro" id="IPR000700">
    <property type="entry name" value="PAS-assoc_C"/>
</dbReference>
<dbReference type="Pfam" id="PF08448">
    <property type="entry name" value="PAS_4"/>
    <property type="match status" value="1"/>
</dbReference>
<evidence type="ECO:0000256" key="1">
    <source>
        <dbReference type="ARBA" id="ARBA00000085"/>
    </source>
</evidence>
<comment type="caution">
    <text evidence="9">The sequence shown here is derived from an EMBL/GenBank/DDBJ whole genome shotgun (WGS) entry which is preliminary data.</text>
</comment>
<dbReference type="InterPro" id="IPR013656">
    <property type="entry name" value="PAS_4"/>
</dbReference>
<dbReference type="InterPro" id="IPR003594">
    <property type="entry name" value="HATPase_dom"/>
</dbReference>
<evidence type="ECO:0000259" key="7">
    <source>
        <dbReference type="PROSITE" id="PS50112"/>
    </source>
</evidence>
<dbReference type="PROSITE" id="PS50109">
    <property type="entry name" value="HIS_KIN"/>
    <property type="match status" value="1"/>
</dbReference>
<dbReference type="PANTHER" id="PTHR43304">
    <property type="entry name" value="PHYTOCHROME-LIKE PROTEIN CPH1"/>
    <property type="match status" value="1"/>
</dbReference>
<proteinExistence type="predicted"/>
<feature type="domain" description="PAC" evidence="8">
    <location>
        <begin position="75"/>
        <end position="126"/>
    </location>
</feature>
<evidence type="ECO:0000313" key="9">
    <source>
        <dbReference type="EMBL" id="EAY31865.1"/>
    </source>
</evidence>
<dbReference type="SMART" id="SM00086">
    <property type="entry name" value="PAC"/>
    <property type="match status" value="4"/>
</dbReference>
<name>A1ZC63_MICM2</name>
<dbReference type="PRINTS" id="PR00344">
    <property type="entry name" value="BCTRLSENSOR"/>
</dbReference>
<dbReference type="SMART" id="SM00387">
    <property type="entry name" value="HATPase_c"/>
    <property type="match status" value="1"/>
</dbReference>